<evidence type="ECO:0000256" key="6">
    <source>
        <dbReference type="ARBA" id="ARBA00023125"/>
    </source>
</evidence>
<dbReference type="PROSITE" id="PS51217">
    <property type="entry name" value="UVRD_HELICASE_CTER"/>
    <property type="match status" value="1"/>
</dbReference>
<evidence type="ECO:0000313" key="16">
    <source>
        <dbReference type="EMBL" id="RXK60514.1"/>
    </source>
</evidence>
<evidence type="ECO:0000256" key="10">
    <source>
        <dbReference type="ARBA" id="ARBA00034923"/>
    </source>
</evidence>
<name>A0A4Q1CJJ0_9BACT</name>
<evidence type="ECO:0000256" key="1">
    <source>
        <dbReference type="ARBA" id="ARBA00009922"/>
    </source>
</evidence>
<organism evidence="16 17">
    <name type="scientific">Lacibacter luteus</name>
    <dbReference type="NCBI Taxonomy" id="2508719"/>
    <lineage>
        <taxon>Bacteria</taxon>
        <taxon>Pseudomonadati</taxon>
        <taxon>Bacteroidota</taxon>
        <taxon>Chitinophagia</taxon>
        <taxon>Chitinophagales</taxon>
        <taxon>Chitinophagaceae</taxon>
        <taxon>Lacibacter</taxon>
    </lineage>
</organism>
<evidence type="ECO:0000256" key="5">
    <source>
        <dbReference type="ARBA" id="ARBA00022840"/>
    </source>
</evidence>
<dbReference type="PANTHER" id="PTHR11070:SF2">
    <property type="entry name" value="ATP-DEPENDENT DNA HELICASE SRS2"/>
    <property type="match status" value="1"/>
</dbReference>
<keyword evidence="7" id="KW-0413">Isomerase</keyword>
<dbReference type="InterPro" id="IPR014016">
    <property type="entry name" value="UvrD-like_ATP-bd"/>
</dbReference>
<evidence type="ECO:0000256" key="2">
    <source>
        <dbReference type="ARBA" id="ARBA00022741"/>
    </source>
</evidence>
<evidence type="ECO:0000256" key="3">
    <source>
        <dbReference type="ARBA" id="ARBA00022801"/>
    </source>
</evidence>
<dbReference type="AlphaFoldDB" id="A0A4Q1CJJ0"/>
<dbReference type="Pfam" id="PF13361">
    <property type="entry name" value="UvrD_C"/>
    <property type="match status" value="1"/>
</dbReference>
<dbReference type="InterPro" id="IPR000212">
    <property type="entry name" value="DNA_helicase_UvrD/REP"/>
</dbReference>
<dbReference type="GO" id="GO:0016887">
    <property type="term" value="F:ATP hydrolysis activity"/>
    <property type="evidence" value="ECO:0007669"/>
    <property type="project" value="RHEA"/>
</dbReference>
<gene>
    <name evidence="16" type="ORF">ESA94_08580</name>
</gene>
<comment type="caution">
    <text evidence="16">The sequence shown here is derived from an EMBL/GenBank/DDBJ whole genome shotgun (WGS) entry which is preliminary data.</text>
</comment>
<dbReference type="GO" id="GO:0005524">
    <property type="term" value="F:ATP binding"/>
    <property type="evidence" value="ECO:0007669"/>
    <property type="project" value="UniProtKB-UniRule"/>
</dbReference>
<dbReference type="CDD" id="cd17932">
    <property type="entry name" value="DEXQc_UvrD"/>
    <property type="match status" value="1"/>
</dbReference>
<evidence type="ECO:0000256" key="11">
    <source>
        <dbReference type="ARBA" id="ARBA00048988"/>
    </source>
</evidence>
<proteinExistence type="inferred from homology"/>
<evidence type="ECO:0000259" key="15">
    <source>
        <dbReference type="PROSITE" id="PS51217"/>
    </source>
</evidence>
<sequence length="825" mass="93764">MIDYLKGLNERQKEAVITIDGPLMIVAGAGSGKTKVLTTRIAHLMAQGVDAFNILALTFTNKAAKEMKERVEHILGNHEARNLYIGTFHSVFARILRSEATKIGYPSNFTIYDTDDAKSVIKTVINEMNLDDKHYKPSTVYNRISSAKNALVNAEEYKNDWHIQQEDMRANRPAIAQIYDSYAKRCFKNGAMDFDDLLIKFYELLKTVPESLSKYQRRFKYIMIDEYQDTNPAQYEIIKLLGAMHENVCVVGDDAQSIYSFRGATIENILQFQKDYDNVHVVKLEQNYRSTKNILNVANEVIANNKGQIEKTLFTDNGDGEKLKLVRTLTDNDEGKFVADTIQEQKLRNHYRNKDFAILYRTNAQSRAMEESLRRMGIPYIIYGGISFYQRKEIKDFIAYLRLIVNPRDEEALKRIINYPVRGIGKTTVDKCVLFANEQNISMWEVLTRAQEYGFKAGTLEAIDNFVTMIRSFASMLQKNNAYDVAVHVGKQTNIVKELFNDKSTEGLQRYENTQELLNSIKEWVDDTANRQQIDDDGVMIEEEKLFDEPEKPQQELSFDAAPAQTEEQKKLGAVTLGAYLQQITLLTDADDKDPDADNVKLMTIHAAKGLEFECVFAAGLEEQLFPSALSINTREELEEERRLFYVVITRAKKKLWITYANTRYKFGQIVQNEPSRFLDELPEQYVDKSYAGGGLRNQSSGSSFGGGSAFDRMKGGFGNRNNDYTDVANAEKRYGAPPKANTSKPSYATPPARPQTVEHKPAADFVASDTSNLEVGNKVEHQKFGFGEVIKMEGSAHNPIATVKFELNGEKKIMLNYAKLRIVN</sequence>
<dbReference type="OrthoDB" id="9810135at2"/>
<comment type="catalytic activity">
    <reaction evidence="8">
        <text>Couples ATP hydrolysis with the unwinding of duplex DNA by translocating in the 3'-5' direction.</text>
        <dbReference type="EC" id="5.6.2.4"/>
    </reaction>
</comment>
<evidence type="ECO:0000256" key="9">
    <source>
        <dbReference type="ARBA" id="ARBA00034808"/>
    </source>
</evidence>
<dbReference type="InterPro" id="IPR014017">
    <property type="entry name" value="DNA_helicase_UvrD-like_C"/>
</dbReference>
<dbReference type="EMBL" id="SDHW01000002">
    <property type="protein sequence ID" value="RXK60514.1"/>
    <property type="molecule type" value="Genomic_DNA"/>
</dbReference>
<dbReference type="Gene3D" id="1.10.10.160">
    <property type="match status" value="1"/>
</dbReference>
<evidence type="ECO:0000256" key="4">
    <source>
        <dbReference type="ARBA" id="ARBA00022806"/>
    </source>
</evidence>
<evidence type="ECO:0000256" key="13">
    <source>
        <dbReference type="SAM" id="MobiDB-lite"/>
    </source>
</evidence>
<dbReference type="GO" id="GO:0043138">
    <property type="term" value="F:3'-5' DNA helicase activity"/>
    <property type="evidence" value="ECO:0007669"/>
    <property type="project" value="UniProtKB-EC"/>
</dbReference>
<feature type="domain" description="UvrD-like helicase C-terminal" evidence="15">
    <location>
        <begin position="292"/>
        <end position="610"/>
    </location>
</feature>
<dbReference type="Pfam" id="PF21196">
    <property type="entry name" value="PcrA_UvrD_tudor"/>
    <property type="match status" value="1"/>
</dbReference>
<dbReference type="RefSeq" id="WP_129130475.1">
    <property type="nucleotide sequence ID" value="NZ_SDHW01000002.1"/>
</dbReference>
<dbReference type="GO" id="GO:0033202">
    <property type="term" value="C:DNA helicase complex"/>
    <property type="evidence" value="ECO:0007669"/>
    <property type="project" value="TreeGrafter"/>
</dbReference>
<comment type="catalytic activity">
    <reaction evidence="11">
        <text>ATP + H2O = ADP + phosphate + H(+)</text>
        <dbReference type="Rhea" id="RHEA:13065"/>
        <dbReference type="ChEBI" id="CHEBI:15377"/>
        <dbReference type="ChEBI" id="CHEBI:15378"/>
        <dbReference type="ChEBI" id="CHEBI:30616"/>
        <dbReference type="ChEBI" id="CHEBI:43474"/>
        <dbReference type="ChEBI" id="CHEBI:456216"/>
        <dbReference type="EC" id="5.6.2.4"/>
    </reaction>
</comment>
<dbReference type="SUPFAM" id="SSF52540">
    <property type="entry name" value="P-loop containing nucleoside triphosphate hydrolases"/>
    <property type="match status" value="1"/>
</dbReference>
<dbReference type="GO" id="GO:0000725">
    <property type="term" value="P:recombinational repair"/>
    <property type="evidence" value="ECO:0007669"/>
    <property type="project" value="TreeGrafter"/>
</dbReference>
<evidence type="ECO:0000256" key="7">
    <source>
        <dbReference type="ARBA" id="ARBA00023235"/>
    </source>
</evidence>
<evidence type="ECO:0000259" key="14">
    <source>
        <dbReference type="PROSITE" id="PS51198"/>
    </source>
</evidence>
<dbReference type="GO" id="GO:0003677">
    <property type="term" value="F:DNA binding"/>
    <property type="evidence" value="ECO:0007669"/>
    <property type="project" value="UniProtKB-KW"/>
</dbReference>
<evidence type="ECO:0000256" key="8">
    <source>
        <dbReference type="ARBA" id="ARBA00034617"/>
    </source>
</evidence>
<dbReference type="Proteomes" id="UP000290204">
    <property type="component" value="Unassembled WGS sequence"/>
</dbReference>
<keyword evidence="3 12" id="KW-0378">Hydrolase</keyword>
<keyword evidence="17" id="KW-1185">Reference proteome</keyword>
<keyword evidence="5 12" id="KW-0067">ATP-binding</keyword>
<dbReference type="Gene3D" id="3.40.50.300">
    <property type="entry name" value="P-loop containing nucleotide triphosphate hydrolases"/>
    <property type="match status" value="2"/>
</dbReference>
<dbReference type="GO" id="GO:0005829">
    <property type="term" value="C:cytosol"/>
    <property type="evidence" value="ECO:0007669"/>
    <property type="project" value="TreeGrafter"/>
</dbReference>
<keyword evidence="4 12" id="KW-0347">Helicase</keyword>
<dbReference type="EC" id="5.6.2.4" evidence="9"/>
<dbReference type="PANTHER" id="PTHR11070">
    <property type="entry name" value="UVRD / RECB / PCRA DNA HELICASE FAMILY MEMBER"/>
    <property type="match status" value="1"/>
</dbReference>
<keyword evidence="2 12" id="KW-0547">Nucleotide-binding</keyword>
<dbReference type="Pfam" id="PF00580">
    <property type="entry name" value="UvrD-helicase"/>
    <property type="match status" value="1"/>
</dbReference>
<dbReference type="InterPro" id="IPR027417">
    <property type="entry name" value="P-loop_NTPase"/>
</dbReference>
<evidence type="ECO:0000313" key="17">
    <source>
        <dbReference type="Proteomes" id="UP000290204"/>
    </source>
</evidence>
<dbReference type="PROSITE" id="PS51198">
    <property type="entry name" value="UVRD_HELICASE_ATP_BIND"/>
    <property type="match status" value="1"/>
</dbReference>
<comment type="similarity">
    <text evidence="1">Belongs to the helicase family. UvrD subfamily.</text>
</comment>
<dbReference type="Gene3D" id="1.10.486.10">
    <property type="entry name" value="PCRA, domain 4"/>
    <property type="match status" value="1"/>
</dbReference>
<feature type="binding site" evidence="12">
    <location>
        <begin position="27"/>
        <end position="34"/>
    </location>
    <ligand>
        <name>ATP</name>
        <dbReference type="ChEBI" id="CHEBI:30616"/>
    </ligand>
</feature>
<dbReference type="InterPro" id="IPR013986">
    <property type="entry name" value="DExx_box_DNA_helicase_dom_sf"/>
</dbReference>
<protein>
    <recommendedName>
        <fullName evidence="9">DNA 3'-5' helicase</fullName>
        <ecNumber evidence="9">5.6.2.4</ecNumber>
    </recommendedName>
    <alternativeName>
        <fullName evidence="10">DNA 3'-5' helicase II</fullName>
    </alternativeName>
</protein>
<feature type="region of interest" description="Disordered" evidence="13">
    <location>
        <begin position="735"/>
        <end position="756"/>
    </location>
</feature>
<reference evidence="16 17" key="1">
    <citation type="submission" date="2019-01" db="EMBL/GenBank/DDBJ databases">
        <title>Lacibacter sp. strain TTM-7.</title>
        <authorList>
            <person name="Chen W.-M."/>
        </authorList>
    </citation>
    <scope>NUCLEOTIDE SEQUENCE [LARGE SCALE GENOMIC DNA]</scope>
    <source>
        <strain evidence="16 17">TTM-7</strain>
    </source>
</reference>
<evidence type="ECO:0000256" key="12">
    <source>
        <dbReference type="PROSITE-ProRule" id="PRU00560"/>
    </source>
</evidence>
<accession>A0A4Q1CJJ0</accession>
<keyword evidence="6" id="KW-0238">DNA-binding</keyword>
<feature type="domain" description="UvrD-like helicase ATP-binding" evidence="14">
    <location>
        <begin position="6"/>
        <end position="291"/>
    </location>
</feature>